<name>A0A1G5UW53_9FIRM</name>
<dbReference type="InterPro" id="IPR053790">
    <property type="entry name" value="P5CR-like_CS"/>
</dbReference>
<dbReference type="OrthoDB" id="9805754at2"/>
<feature type="domain" description="Pyrroline-5-carboxylate reductase dimerisation" evidence="11">
    <location>
        <begin position="157"/>
        <end position="261"/>
    </location>
</feature>
<dbReference type="PROSITE" id="PS00521">
    <property type="entry name" value="P5CR"/>
    <property type="match status" value="1"/>
</dbReference>
<evidence type="ECO:0000259" key="10">
    <source>
        <dbReference type="Pfam" id="PF03807"/>
    </source>
</evidence>
<keyword evidence="6" id="KW-0963">Cytoplasm</keyword>
<evidence type="ECO:0000256" key="8">
    <source>
        <dbReference type="PIRSR" id="PIRSR000193-1"/>
    </source>
</evidence>
<comment type="pathway">
    <text evidence="6 9">Amino-acid biosynthesis; L-proline biosynthesis; L-proline from L-glutamate 5-semialdehyde: step 1/1.</text>
</comment>
<dbReference type="PANTHER" id="PTHR11645">
    <property type="entry name" value="PYRROLINE-5-CARBOXYLATE REDUCTASE"/>
    <property type="match status" value="1"/>
</dbReference>
<keyword evidence="13" id="KW-1185">Reference proteome</keyword>
<evidence type="ECO:0000313" key="13">
    <source>
        <dbReference type="Proteomes" id="UP000199689"/>
    </source>
</evidence>
<comment type="catalytic activity">
    <reaction evidence="6 9">
        <text>L-proline + NADP(+) = (S)-1-pyrroline-5-carboxylate + NADPH + 2 H(+)</text>
        <dbReference type="Rhea" id="RHEA:14109"/>
        <dbReference type="ChEBI" id="CHEBI:15378"/>
        <dbReference type="ChEBI" id="CHEBI:17388"/>
        <dbReference type="ChEBI" id="CHEBI:57783"/>
        <dbReference type="ChEBI" id="CHEBI:58349"/>
        <dbReference type="ChEBI" id="CHEBI:60039"/>
        <dbReference type="EC" id="1.5.1.2"/>
    </reaction>
</comment>
<sequence length="265" mass="27761">MKVLLIGAGAMGGAILRGCLDHQVWKKEDVLIKGRTAESSRGDAAAYGVSWSEDGHEAGEVDMVIVAVKPGVVPQVLKEIAPYHPRRVLSIAAAVAISSLEEALPEGTEVIRVMPNTPASVGEGMTAIAPGTRASSEFIHDAQIIFDALGKEVVVNERQLDELGALSGAGPGYAFVIIDALADAGVLIGLPRKMAIEAAAQTLYGAARMVLETGRHPAQLRDEVTSPGGTTIAGIYAMEKRGLRAALIDGVKACLDKSDEMSRKK</sequence>
<dbReference type="InterPro" id="IPR008927">
    <property type="entry name" value="6-PGluconate_DH-like_C_sf"/>
</dbReference>
<dbReference type="InterPro" id="IPR028939">
    <property type="entry name" value="P5C_Rdtase_cat_N"/>
</dbReference>
<dbReference type="InterPro" id="IPR036291">
    <property type="entry name" value="NAD(P)-bd_dom_sf"/>
</dbReference>
<evidence type="ECO:0000313" key="12">
    <source>
        <dbReference type="EMBL" id="SDA37819.1"/>
    </source>
</evidence>
<dbReference type="GO" id="GO:0005737">
    <property type="term" value="C:cytoplasm"/>
    <property type="evidence" value="ECO:0007669"/>
    <property type="project" value="UniProtKB-SubCell"/>
</dbReference>
<feature type="binding site" evidence="8">
    <location>
        <begin position="67"/>
        <end position="70"/>
    </location>
    <ligand>
        <name>NADP(+)</name>
        <dbReference type="ChEBI" id="CHEBI:58349"/>
    </ligand>
</feature>
<comment type="subcellular location">
    <subcellularLocation>
        <location evidence="6">Cytoplasm</location>
    </subcellularLocation>
</comment>
<dbReference type="RefSeq" id="WP_091362832.1">
    <property type="nucleotide sequence ID" value="NZ_FMXA01000003.1"/>
</dbReference>
<dbReference type="PIRSF" id="PIRSF000193">
    <property type="entry name" value="Pyrrol-5-carb_rd"/>
    <property type="match status" value="1"/>
</dbReference>
<organism evidence="12 13">
    <name type="scientific">Allisonella histaminiformans</name>
    <dbReference type="NCBI Taxonomy" id="209880"/>
    <lineage>
        <taxon>Bacteria</taxon>
        <taxon>Bacillati</taxon>
        <taxon>Bacillota</taxon>
        <taxon>Negativicutes</taxon>
        <taxon>Veillonellales</taxon>
        <taxon>Veillonellaceae</taxon>
        <taxon>Allisonella</taxon>
    </lineage>
</organism>
<dbReference type="EC" id="1.5.1.2" evidence="6 7"/>
<evidence type="ECO:0000256" key="3">
    <source>
        <dbReference type="ARBA" id="ARBA00022857"/>
    </source>
</evidence>
<keyword evidence="2 6" id="KW-0641">Proline biosynthesis</keyword>
<dbReference type="EMBL" id="FMXA01000003">
    <property type="protein sequence ID" value="SDA37819.1"/>
    <property type="molecule type" value="Genomic_DNA"/>
</dbReference>
<protein>
    <recommendedName>
        <fullName evidence="6 7">Pyrroline-5-carboxylate reductase</fullName>
        <shortName evidence="6">P5C reductase</shortName>
        <shortName evidence="6">P5CR</shortName>
        <ecNumber evidence="6 7">1.5.1.2</ecNumber>
    </recommendedName>
    <alternativeName>
        <fullName evidence="6">PCA reductase</fullName>
    </alternativeName>
</protein>
<evidence type="ECO:0000256" key="2">
    <source>
        <dbReference type="ARBA" id="ARBA00022650"/>
    </source>
</evidence>
<accession>A0A1G5UW53</accession>
<dbReference type="Gene3D" id="3.40.50.720">
    <property type="entry name" value="NAD(P)-binding Rossmann-like Domain"/>
    <property type="match status" value="1"/>
</dbReference>
<dbReference type="Pfam" id="PF03807">
    <property type="entry name" value="F420_oxidored"/>
    <property type="match status" value="1"/>
</dbReference>
<dbReference type="GO" id="GO:0004735">
    <property type="term" value="F:pyrroline-5-carboxylate reductase activity"/>
    <property type="evidence" value="ECO:0007669"/>
    <property type="project" value="UniProtKB-UniRule"/>
</dbReference>
<dbReference type="Pfam" id="PF14748">
    <property type="entry name" value="P5CR_dimer"/>
    <property type="match status" value="1"/>
</dbReference>
<dbReference type="STRING" id="209880.SAMN02910343_00172"/>
<evidence type="ECO:0000256" key="5">
    <source>
        <dbReference type="ARBA" id="ARBA00058118"/>
    </source>
</evidence>
<evidence type="ECO:0000256" key="9">
    <source>
        <dbReference type="RuleBase" id="RU003903"/>
    </source>
</evidence>
<keyword evidence="4 6" id="KW-0560">Oxidoreductase</keyword>
<reference evidence="12 13" key="1">
    <citation type="submission" date="2016-10" db="EMBL/GenBank/DDBJ databases">
        <authorList>
            <person name="de Groot N.N."/>
        </authorList>
    </citation>
    <scope>NUCLEOTIDE SEQUENCE [LARGE SCALE GENOMIC DNA]</scope>
    <source>
        <strain evidence="12 13">DSM 15230</strain>
    </source>
</reference>
<evidence type="ECO:0000256" key="6">
    <source>
        <dbReference type="HAMAP-Rule" id="MF_01925"/>
    </source>
</evidence>
<evidence type="ECO:0000256" key="7">
    <source>
        <dbReference type="NCBIfam" id="TIGR00112"/>
    </source>
</evidence>
<dbReference type="InterPro" id="IPR029036">
    <property type="entry name" value="P5CR_dimer"/>
</dbReference>
<feature type="domain" description="Pyrroline-5-carboxylate reductase catalytic N-terminal" evidence="10">
    <location>
        <begin position="3"/>
        <end position="92"/>
    </location>
</feature>
<keyword evidence="6 9" id="KW-0028">Amino-acid biosynthesis</keyword>
<dbReference type="AlphaFoldDB" id="A0A1G5UW53"/>
<dbReference type="Gene3D" id="1.10.3730.10">
    <property type="entry name" value="ProC C-terminal domain-like"/>
    <property type="match status" value="1"/>
</dbReference>
<evidence type="ECO:0000256" key="1">
    <source>
        <dbReference type="ARBA" id="ARBA00005525"/>
    </source>
</evidence>
<dbReference type="FunFam" id="1.10.3730.10:FF:000001">
    <property type="entry name" value="Pyrroline-5-carboxylate reductase"/>
    <property type="match status" value="1"/>
</dbReference>
<dbReference type="GO" id="GO:0055129">
    <property type="term" value="P:L-proline biosynthetic process"/>
    <property type="evidence" value="ECO:0007669"/>
    <property type="project" value="UniProtKB-UniRule"/>
</dbReference>
<dbReference type="InterPro" id="IPR000304">
    <property type="entry name" value="Pyrroline-COOH_reductase"/>
</dbReference>
<evidence type="ECO:0000256" key="4">
    <source>
        <dbReference type="ARBA" id="ARBA00023002"/>
    </source>
</evidence>
<dbReference type="HAMAP" id="MF_01925">
    <property type="entry name" value="P5C_reductase"/>
    <property type="match status" value="1"/>
</dbReference>
<proteinExistence type="inferred from homology"/>
<comment type="catalytic activity">
    <reaction evidence="6">
        <text>L-proline + NAD(+) = (S)-1-pyrroline-5-carboxylate + NADH + 2 H(+)</text>
        <dbReference type="Rhea" id="RHEA:14105"/>
        <dbReference type="ChEBI" id="CHEBI:15378"/>
        <dbReference type="ChEBI" id="CHEBI:17388"/>
        <dbReference type="ChEBI" id="CHEBI:57540"/>
        <dbReference type="ChEBI" id="CHEBI:57945"/>
        <dbReference type="ChEBI" id="CHEBI:60039"/>
        <dbReference type="EC" id="1.5.1.2"/>
    </reaction>
</comment>
<dbReference type="NCBIfam" id="TIGR00112">
    <property type="entry name" value="proC"/>
    <property type="match status" value="1"/>
</dbReference>
<dbReference type="SUPFAM" id="SSF48179">
    <property type="entry name" value="6-phosphogluconate dehydrogenase C-terminal domain-like"/>
    <property type="match status" value="1"/>
</dbReference>
<comment type="function">
    <text evidence="5 6">Catalyzes the reduction of 1-pyrroline-5-carboxylate (PCA) to L-proline.</text>
</comment>
<gene>
    <name evidence="6" type="primary">proC</name>
    <name evidence="12" type="ORF">SAMN02910343_00172</name>
</gene>
<feature type="binding site" evidence="8">
    <location>
        <begin position="6"/>
        <end position="11"/>
    </location>
    <ligand>
        <name>NADP(+)</name>
        <dbReference type="ChEBI" id="CHEBI:58349"/>
    </ligand>
</feature>
<dbReference type="Proteomes" id="UP000199689">
    <property type="component" value="Unassembled WGS sequence"/>
</dbReference>
<keyword evidence="3 6" id="KW-0521">NADP</keyword>
<evidence type="ECO:0000259" key="11">
    <source>
        <dbReference type="Pfam" id="PF14748"/>
    </source>
</evidence>
<dbReference type="PANTHER" id="PTHR11645:SF0">
    <property type="entry name" value="PYRROLINE-5-CARBOXYLATE REDUCTASE 3"/>
    <property type="match status" value="1"/>
</dbReference>
<dbReference type="SUPFAM" id="SSF51735">
    <property type="entry name" value="NAD(P)-binding Rossmann-fold domains"/>
    <property type="match status" value="1"/>
</dbReference>
<dbReference type="GeneID" id="87755222"/>
<dbReference type="UniPathway" id="UPA00098">
    <property type="reaction ID" value="UER00361"/>
</dbReference>
<comment type="similarity">
    <text evidence="1 6 9">Belongs to the pyrroline-5-carboxylate reductase family.</text>
</comment>